<dbReference type="GO" id="GO:0046872">
    <property type="term" value="F:metal ion binding"/>
    <property type="evidence" value="ECO:0007669"/>
    <property type="project" value="UniProtKB-KW"/>
</dbReference>
<dbReference type="Gene3D" id="3.40.800.10">
    <property type="entry name" value="Ureohydrolase domain"/>
    <property type="match status" value="1"/>
</dbReference>
<dbReference type="Gene3D" id="3.90.230.10">
    <property type="entry name" value="Creatinase/methionine aminopeptidase superfamily"/>
    <property type="match status" value="1"/>
</dbReference>
<dbReference type="Gene3D" id="3.30.70.1060">
    <property type="entry name" value="Dimeric alpha+beta barrel"/>
    <property type="match status" value="1"/>
</dbReference>
<dbReference type="Gene3D" id="3.20.20.140">
    <property type="entry name" value="Metal-dependent hydrolases"/>
    <property type="match status" value="1"/>
</dbReference>
<protein>
    <recommendedName>
        <fullName evidence="6">Probable imidazolonepropionase</fullName>
        <ecNumber evidence="5">3.5.2.7</ecNumber>
    </recommendedName>
</protein>
<keyword evidence="10" id="KW-0862">Zinc</keyword>
<evidence type="ECO:0000313" key="14">
    <source>
        <dbReference type="EMBL" id="CAE7676736.1"/>
    </source>
</evidence>
<organism evidence="14 15">
    <name type="scientific">Symbiodinium necroappetens</name>
    <dbReference type="NCBI Taxonomy" id="1628268"/>
    <lineage>
        <taxon>Eukaryota</taxon>
        <taxon>Sar</taxon>
        <taxon>Alveolata</taxon>
        <taxon>Dinophyceae</taxon>
        <taxon>Suessiales</taxon>
        <taxon>Symbiodiniaceae</taxon>
        <taxon>Symbiodinium</taxon>
    </lineage>
</organism>
<dbReference type="InterPro" id="IPR011059">
    <property type="entry name" value="Metal-dep_hydrolase_composite"/>
</dbReference>
<evidence type="ECO:0000256" key="11">
    <source>
        <dbReference type="ARBA" id="ARBA00023004"/>
    </source>
</evidence>
<evidence type="ECO:0000256" key="10">
    <source>
        <dbReference type="ARBA" id="ARBA00022833"/>
    </source>
</evidence>
<dbReference type="InterPro" id="IPR013538">
    <property type="entry name" value="ASHA1/2-like_C"/>
</dbReference>
<evidence type="ECO:0000256" key="12">
    <source>
        <dbReference type="PROSITE-ProRule" id="PRU00742"/>
    </source>
</evidence>
<dbReference type="GO" id="GO:0005737">
    <property type="term" value="C:cytoplasm"/>
    <property type="evidence" value="ECO:0007669"/>
    <property type="project" value="InterPro"/>
</dbReference>
<dbReference type="InterPro" id="IPR000994">
    <property type="entry name" value="Pept_M24"/>
</dbReference>
<dbReference type="Proteomes" id="UP000601435">
    <property type="component" value="Unassembled WGS sequence"/>
</dbReference>
<dbReference type="InterPro" id="IPR011008">
    <property type="entry name" value="Dimeric_a/b-barrel"/>
</dbReference>
<dbReference type="Gene3D" id="2.30.40.10">
    <property type="entry name" value="Urease, subunit C, domain 1"/>
    <property type="match status" value="1"/>
</dbReference>
<dbReference type="SUPFAM" id="SSF51556">
    <property type="entry name" value="Metallo-dependent hydrolases"/>
    <property type="match status" value="1"/>
</dbReference>
<dbReference type="OrthoDB" id="194468at2759"/>
<dbReference type="Gene3D" id="1.10.10.10">
    <property type="entry name" value="Winged helix-like DNA-binding domain superfamily/Winged helix DNA-binding domain"/>
    <property type="match status" value="1"/>
</dbReference>
<dbReference type="Pfam" id="PF00557">
    <property type="entry name" value="Peptidase_M24"/>
    <property type="match status" value="1"/>
</dbReference>
<evidence type="ECO:0000256" key="4">
    <source>
        <dbReference type="ARBA" id="ARBA00008002"/>
    </source>
</evidence>
<dbReference type="PRINTS" id="PR00599">
    <property type="entry name" value="MAPEPTIDASE"/>
</dbReference>
<dbReference type="NCBIfam" id="TIGR01224">
    <property type="entry name" value="hutI"/>
    <property type="match status" value="1"/>
</dbReference>
<dbReference type="SUPFAM" id="SSF55920">
    <property type="entry name" value="Creatinase/aminopeptidase"/>
    <property type="match status" value="1"/>
</dbReference>
<comment type="caution">
    <text evidence="14">The sequence shown here is derived from an EMBL/GenBank/DDBJ whole genome shotgun (WGS) entry which is preliminary data.</text>
</comment>
<dbReference type="InterPro" id="IPR023696">
    <property type="entry name" value="Ureohydrolase_dom_sf"/>
</dbReference>
<dbReference type="InterPro" id="IPR036388">
    <property type="entry name" value="WH-like_DNA-bd_sf"/>
</dbReference>
<dbReference type="EMBL" id="CAJNJA010033253">
    <property type="protein sequence ID" value="CAE7676736.1"/>
    <property type="molecule type" value="Genomic_DNA"/>
</dbReference>
<comment type="similarity">
    <text evidence="3">Belongs to the AHA1 family.</text>
</comment>
<accession>A0A812WCW6</accession>
<dbReference type="Pfam" id="PF01979">
    <property type="entry name" value="Amidohydro_1"/>
    <property type="match status" value="1"/>
</dbReference>
<comment type="pathway">
    <text evidence="2">Amino-acid degradation; L-histidine degradation into L-glutamate; N-formimidoyl-L-glutamate from L-histidine: step 3/3.</text>
</comment>
<dbReference type="InterPro" id="IPR005920">
    <property type="entry name" value="HutI"/>
</dbReference>
<dbReference type="SUPFAM" id="SSF52768">
    <property type="entry name" value="Arginase/deacetylase"/>
    <property type="match status" value="1"/>
</dbReference>
<dbReference type="InterPro" id="IPR036005">
    <property type="entry name" value="Creatinase/aminopeptidase-like"/>
</dbReference>
<evidence type="ECO:0000256" key="1">
    <source>
        <dbReference type="ARBA" id="ARBA00000853"/>
    </source>
</evidence>
<dbReference type="SUPFAM" id="SSF54909">
    <property type="entry name" value="Dimeric alpha+beta barrel"/>
    <property type="match status" value="1"/>
</dbReference>
<dbReference type="Pfam" id="PF08327">
    <property type="entry name" value="AHSA1"/>
    <property type="match status" value="2"/>
</dbReference>
<comment type="similarity">
    <text evidence="4">Belongs to the metallo-dependent hydrolases superfamily. HutI family.</text>
</comment>
<dbReference type="InterPro" id="IPR006680">
    <property type="entry name" value="Amidohydro-rel"/>
</dbReference>
<dbReference type="PANTHER" id="PTHR42752:SF1">
    <property type="entry name" value="IMIDAZOLONEPROPIONASE-RELATED"/>
    <property type="match status" value="1"/>
</dbReference>
<feature type="domain" description="HTH arsR-type" evidence="13">
    <location>
        <begin position="1"/>
        <end position="93"/>
    </location>
</feature>
<evidence type="ECO:0000259" key="13">
    <source>
        <dbReference type="PROSITE" id="PS50987"/>
    </source>
</evidence>
<dbReference type="PROSITE" id="PS51409">
    <property type="entry name" value="ARGINASE_2"/>
    <property type="match status" value="1"/>
</dbReference>
<evidence type="ECO:0000313" key="15">
    <source>
        <dbReference type="Proteomes" id="UP000601435"/>
    </source>
</evidence>
<keyword evidence="11" id="KW-0408">Iron</keyword>
<comment type="catalytic activity">
    <reaction evidence="1">
        <text>4-imidazolone-5-propanoate + H2O = N-formimidoyl-L-glutamate</text>
        <dbReference type="Rhea" id="RHEA:23660"/>
        <dbReference type="ChEBI" id="CHEBI:15377"/>
        <dbReference type="ChEBI" id="CHEBI:58928"/>
        <dbReference type="ChEBI" id="CHEBI:77893"/>
        <dbReference type="EC" id="3.5.2.7"/>
    </reaction>
</comment>
<comment type="similarity">
    <text evidence="12">Belongs to the arginase family.</text>
</comment>
<dbReference type="InterPro" id="IPR011991">
    <property type="entry name" value="ArsR-like_HTH"/>
</dbReference>
<dbReference type="Pfam" id="PF03795">
    <property type="entry name" value="YCII"/>
    <property type="match status" value="1"/>
</dbReference>
<dbReference type="SUPFAM" id="SSF51338">
    <property type="entry name" value="Composite domain of metallo-dependent hydrolases"/>
    <property type="match status" value="1"/>
</dbReference>
<keyword evidence="8" id="KW-0378">Hydrolase</keyword>
<dbReference type="InterPro" id="IPR001845">
    <property type="entry name" value="HTH_ArsR_DNA-bd_dom"/>
</dbReference>
<name>A0A812WCW6_9DINO</name>
<evidence type="ECO:0000256" key="3">
    <source>
        <dbReference type="ARBA" id="ARBA00006817"/>
    </source>
</evidence>
<dbReference type="Pfam" id="PF00491">
    <property type="entry name" value="Arginase"/>
    <property type="match status" value="1"/>
</dbReference>
<evidence type="ECO:0000256" key="7">
    <source>
        <dbReference type="ARBA" id="ARBA00022723"/>
    </source>
</evidence>
<keyword evidence="15" id="KW-1185">Reference proteome</keyword>
<keyword evidence="9" id="KW-0369">Histidine metabolism</keyword>
<dbReference type="PROSITE" id="PS50987">
    <property type="entry name" value="HTH_ARSR_2"/>
    <property type="match status" value="1"/>
</dbReference>
<dbReference type="PANTHER" id="PTHR42752">
    <property type="entry name" value="IMIDAZOLONEPROPIONASE"/>
    <property type="match status" value="1"/>
</dbReference>
<dbReference type="InterPro" id="IPR005545">
    <property type="entry name" value="YCII"/>
</dbReference>
<dbReference type="GO" id="GO:0050480">
    <property type="term" value="F:imidazolonepropionase activity"/>
    <property type="evidence" value="ECO:0007669"/>
    <property type="project" value="UniProtKB-EC"/>
</dbReference>
<dbReference type="SMART" id="SM00418">
    <property type="entry name" value="HTH_ARSR"/>
    <property type="match status" value="1"/>
</dbReference>
<keyword evidence="7" id="KW-0479">Metal-binding</keyword>
<dbReference type="CDD" id="cd00090">
    <property type="entry name" value="HTH_ARSR"/>
    <property type="match status" value="1"/>
</dbReference>
<sequence>MVTDDLEPVWKALANADRRAILDHLREGPLSTGELVMLFPDVSRFAVMQHLKVLTEAGLVIAKKDGRVRMNHLNAVPIRMIYERWVSRYEGEWASALTGLKRAVEGGRGQSETGARSKTMSDKVYSIEIEAPIQKVWDEITSHGVVNKAMFGCVLDGAFEPGHRYRYTNKSDSHTMVMGEVVEVSPPNKLVHTFIFTWYEDAPSLVTWELSESAGMTKVTVTHQALVEGTKTHKDVQGGWPTILGLYKQIIETGKVPLKTNVTQGLMGGDVMNRLSTILVSSALALATTLNAMAEKPEVDESREIRVQRVVPASIGEVWASWTTGNGFEAFTGAKAEIDPVPGGAYFIRWSPDADPGEQGSEGCEVLAAHHEKMLSFSWNAPPQFPNARRVHTTVSVYFDAEGPDRTRVTLYNHGYPPEGASEEWDNTYEYFAKAWPTVVGWLVDHHAKASGSEEAPNPGTGWMYVPRPARDDFFTNPDPDEGAKVGEHFRYLQEAIKSGKLVMAGPCTDFEGPAVVIFEAENEESARAFMENDPAVKAGVFAATLHPMNFSLLRERGRSVDIDIQIVHRPSRPDRVLHVVDKRPTAPGRAVAPGVLFEEVRFGLLVRQGLIEAGGPGDGHVAIGVAEYVGERGATVCDPLFDRHRAGLVGLVVEPPRAERDEGLGHDLANEHDAAPALVGLLADVEAEVPLRESGVAGDGDAPHPDAREVERHEARVGAALPHVEFEAVGEVRRERRRVHAVARDEEVEPLGAQWPTVDASRFSSLITTERTGDEDVVLIGLPDDLGVKLNNGRPGAKDGPSVLRSTLAKMGAIWDASHEHELGVRIFDAGDVTPAEGDGPAALEETHRRVTEAARPFHDEGRIVVGIGGGHDLTFPMVRAYAQSTGRKIGGVNVDPHLDVRETDGSGTPYRRLIEGGFVDGRRFVEFGAGRFDNSRAHLEWVKSQGGTVRELTAIRAGKHAPADAVSHACEHGGPGFVSIDMDCVEGVLGVSAVPALGLPLDTVLKFATLAGVHTSVRHFDIMELSPPHDAGNRTARKGAYVSLLIRNARVLTMDDEGTAHDRADVLVEGGSISGIGPKLRAPKGAEVVEADGRVCMPAFVDAHTHACSAGERLDEWEKKQAGATYLEILESGGGIMSTVRSVRKATQARLTELLLDRLDVMVSEGTCTVEVKSGYGLTTADELKMLRAIVDASEQAYGTVVPTALIAHAKDPDQPSFVETTINETLPAVHAEFPDIAIDAYCERGAWSLEETAALFEKAIELGHPIRVHTDQFNALGMTEWAIERGAVSVDHLEATPPETLKSLGNSGTFGVMLPCSGFHVDGRYGDGRALLDSGGKLVIATNINPGSAPCSSMPMAVALAVRNLGITAHEAIRACTSAAAELLGCHDRGVLEPGARADLVLLRHTDERQLGYEFGGNPVDLVVCNGRAAYAREAAQRVVVTHQRLAAFVREGQTLAEIDAEVARILKDLDCRSCFLGYRVPRMPAYMNHACLSVNECIVHGTSASYTAPLKAGDLLSIDIGVKYKGWIGDAAWTYAIKEVSDENLALMKCGIESLRRSIPTLAPGNQYIEWARTCQQYVEQECGFHIVRGLGGHGIGRKLHGPPFISNNVPTFPGEWPDAFAPCEPGTLIAVEPMIAVGTGRTLTEPKKWPIYTFDNSMSVHYEADVLITEDGPENLTEEMFELPDVVG</sequence>
<dbReference type="InterPro" id="IPR036390">
    <property type="entry name" value="WH_DNA-bd_sf"/>
</dbReference>
<dbReference type="SUPFAM" id="SSF46785">
    <property type="entry name" value="Winged helix' DNA-binding domain"/>
    <property type="match status" value="1"/>
</dbReference>
<dbReference type="InterPro" id="IPR001714">
    <property type="entry name" value="Pept_M24_MAP"/>
</dbReference>
<gene>
    <name evidence="14" type="primary">hutI</name>
    <name evidence="14" type="ORF">SNEC2469_LOCUS19423</name>
</gene>
<evidence type="ECO:0000256" key="9">
    <source>
        <dbReference type="ARBA" id="ARBA00022808"/>
    </source>
</evidence>
<evidence type="ECO:0000256" key="6">
    <source>
        <dbReference type="ARBA" id="ARBA00013406"/>
    </source>
</evidence>
<proteinExistence type="inferred from homology"/>
<evidence type="ECO:0000256" key="8">
    <source>
        <dbReference type="ARBA" id="ARBA00022801"/>
    </source>
</evidence>
<dbReference type="Pfam" id="PF12840">
    <property type="entry name" value="HTH_20"/>
    <property type="match status" value="1"/>
</dbReference>
<dbReference type="InterPro" id="IPR023393">
    <property type="entry name" value="START-like_dom_sf"/>
</dbReference>
<dbReference type="SUPFAM" id="SSF55961">
    <property type="entry name" value="Bet v1-like"/>
    <property type="match status" value="2"/>
</dbReference>
<dbReference type="InterPro" id="IPR032466">
    <property type="entry name" value="Metal_Hydrolase"/>
</dbReference>
<dbReference type="EC" id="3.5.2.7" evidence="5"/>
<dbReference type="Gene3D" id="3.30.530.20">
    <property type="match status" value="2"/>
</dbReference>
<dbReference type="InterPro" id="IPR006035">
    <property type="entry name" value="Ureohydrolase"/>
</dbReference>
<dbReference type="CDD" id="cd07814">
    <property type="entry name" value="SRPBCC_CalC_Aha1-like"/>
    <property type="match status" value="1"/>
</dbReference>
<dbReference type="GO" id="GO:0019557">
    <property type="term" value="P:L-histidine catabolic process to glutamate and formate"/>
    <property type="evidence" value="ECO:0007669"/>
    <property type="project" value="UniProtKB-UniPathway"/>
</dbReference>
<dbReference type="UniPathway" id="UPA00379">
    <property type="reaction ID" value="UER00551"/>
</dbReference>
<evidence type="ECO:0000256" key="5">
    <source>
        <dbReference type="ARBA" id="ARBA00012864"/>
    </source>
</evidence>
<dbReference type="GO" id="GO:0003700">
    <property type="term" value="F:DNA-binding transcription factor activity"/>
    <property type="evidence" value="ECO:0007669"/>
    <property type="project" value="InterPro"/>
</dbReference>
<reference evidence="14" key="1">
    <citation type="submission" date="2021-02" db="EMBL/GenBank/DDBJ databases">
        <authorList>
            <person name="Dougan E. K."/>
            <person name="Rhodes N."/>
            <person name="Thang M."/>
            <person name="Chan C."/>
        </authorList>
    </citation>
    <scope>NUCLEOTIDE SEQUENCE</scope>
</reference>
<evidence type="ECO:0000256" key="2">
    <source>
        <dbReference type="ARBA" id="ARBA00004758"/>
    </source>
</evidence>
<dbReference type="GO" id="GO:0019556">
    <property type="term" value="P:L-histidine catabolic process to glutamate and formamide"/>
    <property type="evidence" value="ECO:0007669"/>
    <property type="project" value="UniProtKB-UniPathway"/>
</dbReference>